<organism evidence="7 8">
    <name type="scientific">Glaciecola petra</name>
    <dbReference type="NCBI Taxonomy" id="3075602"/>
    <lineage>
        <taxon>Bacteria</taxon>
        <taxon>Pseudomonadati</taxon>
        <taxon>Pseudomonadota</taxon>
        <taxon>Gammaproteobacteria</taxon>
        <taxon>Alteromonadales</taxon>
        <taxon>Alteromonadaceae</taxon>
        <taxon>Glaciecola</taxon>
    </lineage>
</organism>
<dbReference type="InterPro" id="IPR044862">
    <property type="entry name" value="Pro_4_hyd_alph_FE2OG_OXY"/>
</dbReference>
<gene>
    <name evidence="7" type="ORF">RM552_12475</name>
</gene>
<name>A0ABU2ZSP8_9ALTE</name>
<evidence type="ECO:0000313" key="8">
    <source>
        <dbReference type="Proteomes" id="UP001253545"/>
    </source>
</evidence>
<evidence type="ECO:0000256" key="4">
    <source>
        <dbReference type="ARBA" id="ARBA00023002"/>
    </source>
</evidence>
<protein>
    <submittedName>
        <fullName evidence="7">2OG-Fe(II) oxygenase</fullName>
        <ecNumber evidence="7">1.14.11.-</ecNumber>
    </submittedName>
</protein>
<accession>A0ABU2ZSP8</accession>
<comment type="cofactor">
    <cofactor evidence="1">
        <name>L-ascorbate</name>
        <dbReference type="ChEBI" id="CHEBI:38290"/>
    </cofactor>
</comment>
<dbReference type="InterPro" id="IPR006620">
    <property type="entry name" value="Pro_4_hyd_alph"/>
</dbReference>
<dbReference type="EMBL" id="JAVRHX010000003">
    <property type="protein sequence ID" value="MDT0595665.1"/>
    <property type="molecule type" value="Genomic_DNA"/>
</dbReference>
<evidence type="ECO:0000256" key="3">
    <source>
        <dbReference type="ARBA" id="ARBA00022964"/>
    </source>
</evidence>
<dbReference type="InterPro" id="IPR045054">
    <property type="entry name" value="P4HA-like"/>
</dbReference>
<dbReference type="Gene3D" id="2.60.120.620">
    <property type="entry name" value="q2cbj1_9rhob like domain"/>
    <property type="match status" value="1"/>
</dbReference>
<comment type="caution">
    <text evidence="7">The sequence shown here is derived from an EMBL/GenBank/DDBJ whole genome shotgun (WGS) entry which is preliminary data.</text>
</comment>
<dbReference type="GO" id="GO:0016491">
    <property type="term" value="F:oxidoreductase activity"/>
    <property type="evidence" value="ECO:0007669"/>
    <property type="project" value="UniProtKB-KW"/>
</dbReference>
<dbReference type="PANTHER" id="PTHR10869">
    <property type="entry name" value="PROLYL 4-HYDROXYLASE ALPHA SUBUNIT"/>
    <property type="match status" value="1"/>
</dbReference>
<dbReference type="Pfam" id="PF13640">
    <property type="entry name" value="2OG-FeII_Oxy_3"/>
    <property type="match status" value="1"/>
</dbReference>
<proteinExistence type="predicted"/>
<dbReference type="RefSeq" id="WP_311369183.1">
    <property type="nucleotide sequence ID" value="NZ_JAVRHX010000003.1"/>
</dbReference>
<evidence type="ECO:0000313" key="7">
    <source>
        <dbReference type="EMBL" id="MDT0595665.1"/>
    </source>
</evidence>
<keyword evidence="2" id="KW-0479">Metal-binding</keyword>
<keyword evidence="3" id="KW-0223">Dioxygenase</keyword>
<feature type="domain" description="Prolyl 4-hydroxylase alpha subunit" evidence="6">
    <location>
        <begin position="73"/>
        <end position="226"/>
    </location>
</feature>
<evidence type="ECO:0000256" key="2">
    <source>
        <dbReference type="ARBA" id="ARBA00022723"/>
    </source>
</evidence>
<dbReference type="PANTHER" id="PTHR10869:SF246">
    <property type="entry name" value="TRANSMEMBRANE PROLYL 4-HYDROXYLASE"/>
    <property type="match status" value="1"/>
</dbReference>
<reference evidence="7 8" key="1">
    <citation type="submission" date="2023-09" db="EMBL/GenBank/DDBJ databases">
        <authorList>
            <person name="Rey-Velasco X."/>
        </authorList>
    </citation>
    <scope>NUCLEOTIDE SEQUENCE [LARGE SCALE GENOMIC DNA]</scope>
    <source>
        <strain evidence="7 8">P117</strain>
    </source>
</reference>
<dbReference type="SMART" id="SM00702">
    <property type="entry name" value="P4Hc"/>
    <property type="match status" value="1"/>
</dbReference>
<evidence type="ECO:0000259" key="6">
    <source>
        <dbReference type="SMART" id="SM00702"/>
    </source>
</evidence>
<dbReference type="EC" id="1.14.11.-" evidence="7"/>
<dbReference type="Proteomes" id="UP001253545">
    <property type="component" value="Unassembled WGS sequence"/>
</dbReference>
<keyword evidence="8" id="KW-1185">Reference proteome</keyword>
<keyword evidence="5" id="KW-0408">Iron</keyword>
<keyword evidence="4 7" id="KW-0560">Oxidoreductase</keyword>
<sequence length="235" mass="27023">MKQPIEPDFIRVIDNSLPNHICDEIIRIFNNSPNIQQGRTGGGVDIDKKHSYDVSIQRHKEFESILEAVFKTSTIHIIEYLKDFHFALIGPIALTFQDLKSGETSSITDENFKEIGIPNIENLVRHIYQLGEISVQKYEKGIGGYPYWHSEIYPKKNDLQPLHRSLLFMFYLNDVDDGGETDFYYQNKSIQPKKGRMVIAPAGFTHTHRGNKPNSSDKFILTSWVLFNSADTLYP</sequence>
<evidence type="ECO:0000256" key="5">
    <source>
        <dbReference type="ARBA" id="ARBA00023004"/>
    </source>
</evidence>
<evidence type="ECO:0000256" key="1">
    <source>
        <dbReference type="ARBA" id="ARBA00001961"/>
    </source>
</evidence>